<comment type="catalytic activity">
    <reaction evidence="11">
        <text>a plastoquinone + NADPH + (n+1) H(+)(in) = a plastoquinol + NADP(+) + n H(+)(out)</text>
        <dbReference type="Rhea" id="RHEA:42612"/>
        <dbReference type="Rhea" id="RHEA-COMP:9561"/>
        <dbReference type="Rhea" id="RHEA-COMP:9562"/>
        <dbReference type="ChEBI" id="CHEBI:15378"/>
        <dbReference type="ChEBI" id="CHEBI:17757"/>
        <dbReference type="ChEBI" id="CHEBI:57783"/>
        <dbReference type="ChEBI" id="CHEBI:58349"/>
        <dbReference type="ChEBI" id="CHEBI:62192"/>
    </reaction>
</comment>
<dbReference type="GO" id="GO:0016020">
    <property type="term" value="C:membrane"/>
    <property type="evidence" value="ECO:0007669"/>
    <property type="project" value="UniProtKB-SubCell"/>
</dbReference>
<feature type="transmembrane region" description="Helical" evidence="13">
    <location>
        <begin position="6"/>
        <end position="24"/>
    </location>
</feature>
<feature type="transmembrane region" description="Helical" evidence="13">
    <location>
        <begin position="145"/>
        <end position="163"/>
    </location>
</feature>
<feature type="transmembrane region" description="Helical" evidence="13">
    <location>
        <begin position="89"/>
        <end position="109"/>
    </location>
</feature>
<evidence type="ECO:0000256" key="5">
    <source>
        <dbReference type="ARBA" id="ARBA00022857"/>
    </source>
</evidence>
<keyword evidence="9" id="KW-0520">NAD</keyword>
<evidence type="ECO:0000256" key="12">
    <source>
        <dbReference type="ARBA" id="ARBA00048026"/>
    </source>
</evidence>
<dbReference type="Pfam" id="PF00361">
    <property type="entry name" value="Proton_antipo_M"/>
    <property type="match status" value="1"/>
</dbReference>
<dbReference type="EC" id="1.6.5.3" evidence="17"/>
<proteinExistence type="inferred from homology"/>
<dbReference type="GO" id="GO:0042773">
    <property type="term" value="P:ATP synthesis coupled electron transport"/>
    <property type="evidence" value="ECO:0007669"/>
    <property type="project" value="InterPro"/>
</dbReference>
<evidence type="ECO:0000256" key="2">
    <source>
        <dbReference type="ARBA" id="ARBA00008200"/>
    </source>
</evidence>
<keyword evidence="7" id="KW-1278">Translocase</keyword>
<feature type="domain" description="NADH-Ubiquinone oxidoreductase (complex I) chain 5 N-terminal" evidence="15">
    <location>
        <begin position="72"/>
        <end position="122"/>
    </location>
</feature>
<evidence type="ECO:0000256" key="11">
    <source>
        <dbReference type="ARBA" id="ARBA00047726"/>
    </source>
</evidence>
<protein>
    <submittedName>
        <fullName evidence="17">NADH-ubiquinone oxidoreductase chain L</fullName>
        <ecNumber evidence="17">1.6.5.3</ecNumber>
    </submittedName>
</protein>
<evidence type="ECO:0000313" key="17">
    <source>
        <dbReference type="EMBL" id="VAX15582.1"/>
    </source>
</evidence>
<evidence type="ECO:0000256" key="9">
    <source>
        <dbReference type="ARBA" id="ARBA00023027"/>
    </source>
</evidence>
<feature type="transmembrane region" description="Helical" evidence="13">
    <location>
        <begin position="519"/>
        <end position="540"/>
    </location>
</feature>
<evidence type="ECO:0000256" key="1">
    <source>
        <dbReference type="ARBA" id="ARBA00004141"/>
    </source>
</evidence>
<dbReference type="NCBIfam" id="TIGR01974">
    <property type="entry name" value="NDH_I_L"/>
    <property type="match status" value="1"/>
</dbReference>
<reference evidence="17" key="1">
    <citation type="submission" date="2018-06" db="EMBL/GenBank/DDBJ databases">
        <authorList>
            <person name="Zhirakovskaya E."/>
        </authorList>
    </citation>
    <scope>NUCLEOTIDE SEQUENCE</scope>
</reference>
<evidence type="ECO:0000256" key="7">
    <source>
        <dbReference type="ARBA" id="ARBA00022967"/>
    </source>
</evidence>
<keyword evidence="3 13" id="KW-0812">Transmembrane</keyword>
<dbReference type="PRINTS" id="PR01435">
    <property type="entry name" value="NPOXDRDTASE5"/>
</dbReference>
<keyword evidence="4" id="KW-0874">Quinone</keyword>
<keyword evidence="17" id="KW-0830">Ubiquinone</keyword>
<feature type="transmembrane region" description="Helical" evidence="13">
    <location>
        <begin position="184"/>
        <end position="200"/>
    </location>
</feature>
<evidence type="ECO:0000259" key="16">
    <source>
        <dbReference type="Pfam" id="PF01010"/>
    </source>
</evidence>
<feature type="transmembrane region" description="Helical" evidence="13">
    <location>
        <begin position="312"/>
        <end position="338"/>
    </location>
</feature>
<dbReference type="PANTHER" id="PTHR42829:SF2">
    <property type="entry name" value="NADH-UBIQUINONE OXIDOREDUCTASE CHAIN 5"/>
    <property type="match status" value="1"/>
</dbReference>
<dbReference type="InterPro" id="IPR002128">
    <property type="entry name" value="NADH_UbQ_OxRdtase_chlpt_su5_C"/>
</dbReference>
<evidence type="ECO:0000256" key="6">
    <source>
        <dbReference type="ARBA" id="ARBA00022957"/>
    </source>
</evidence>
<gene>
    <name evidence="17" type="ORF">MNBD_NITROSPINAE04-2082</name>
</gene>
<feature type="transmembrane region" description="Helical" evidence="13">
    <location>
        <begin position="628"/>
        <end position="646"/>
    </location>
</feature>
<feature type="domain" description="NADH:ubiquinone/plastoquinone oxidoreductase chloroplast chain 5 C-terminal" evidence="16">
    <location>
        <begin position="450"/>
        <end position="580"/>
    </location>
</feature>
<dbReference type="Pfam" id="PF01010">
    <property type="entry name" value="Proton_antipo_C"/>
    <property type="match status" value="1"/>
</dbReference>
<dbReference type="InterPro" id="IPR001750">
    <property type="entry name" value="ND/Mrp_TM"/>
</dbReference>
<sequence>MLGLENIWLVPILPLIGAIVNGLFGKLMSKSSVTFWAVGSTGLSFFIAVIAFLNLLSLDAHDRVFEKILFTWIQAGSFTAEAGIQIDPLSAIFLLIVTGVGFLIHVYSIGYMSHEEGYSRYFSYLNLFMFSMLLLILGNNFLLMFIGWEGVGLCSYLLIGYYYEKDSASTAGKKAFVMNRIGDFGFLLAIMWIFWTFGSIDYTTVFPSASQVLPAGGFAVTGITLLLFLGATGKSAQIPLFTWLPDAMEGPTPVSALIHAATMVTAGVYMVTRCNALFNLAPTSMIVVALIGAATALFAATMGLYQNDIKRVLAYSTVSQLGYMFLACGVGAYVAAVFHVMTHAFFKACLFLGSGSVIHGMSGEQDMRKMGGLKGKMPITHMTMFISTLAISGIPIFAGFFSKDEILLSAFLGHTKGHLVYWILATVAAAVTAFYMFRLYHMTFSGELRAEDKHVRDHVHESPNVMTVPLIILAFGAAFAGFLGLPIIEGGHALSNFLGPVFHTPGAPEHPHASLSLELVLMGFSVAVAVLGILVARHFYYVRPEAAAEMAAKGGFIKTVYTTLQNKYYIDEIYDAIIVKPAVNFSRSFLWKIFDVKIVDGFVNAIASFVTDLSSLLRKSQTGMVRNYALAMTLGGVFFVGLWILVLGN</sequence>
<keyword evidence="17" id="KW-0560">Oxidoreductase</keyword>
<dbReference type="AlphaFoldDB" id="A0A3B1BHK6"/>
<feature type="transmembrane region" description="Helical" evidence="13">
    <location>
        <begin position="421"/>
        <end position="440"/>
    </location>
</feature>
<accession>A0A3B1BHK6</accession>
<dbReference type="Gene3D" id="1.20.5.2700">
    <property type="match status" value="1"/>
</dbReference>
<evidence type="ECO:0000259" key="14">
    <source>
        <dbReference type="Pfam" id="PF00361"/>
    </source>
</evidence>
<evidence type="ECO:0000256" key="3">
    <source>
        <dbReference type="ARBA" id="ARBA00022692"/>
    </source>
</evidence>
<comment type="subcellular location">
    <subcellularLocation>
        <location evidence="1">Membrane</location>
        <topology evidence="1">Multi-pass membrane protein</topology>
    </subcellularLocation>
</comment>
<dbReference type="GO" id="GO:0015990">
    <property type="term" value="P:electron transport coupled proton transport"/>
    <property type="evidence" value="ECO:0007669"/>
    <property type="project" value="TreeGrafter"/>
</dbReference>
<evidence type="ECO:0000256" key="4">
    <source>
        <dbReference type="ARBA" id="ARBA00022719"/>
    </source>
</evidence>
<feature type="transmembrane region" description="Helical" evidence="13">
    <location>
        <begin position="284"/>
        <end position="305"/>
    </location>
</feature>
<evidence type="ECO:0000256" key="8">
    <source>
        <dbReference type="ARBA" id="ARBA00022989"/>
    </source>
</evidence>
<keyword evidence="10 13" id="KW-0472">Membrane</keyword>
<evidence type="ECO:0000259" key="15">
    <source>
        <dbReference type="Pfam" id="PF00662"/>
    </source>
</evidence>
<evidence type="ECO:0000256" key="13">
    <source>
        <dbReference type="SAM" id="Phobius"/>
    </source>
</evidence>
<evidence type="ECO:0000256" key="10">
    <source>
        <dbReference type="ARBA" id="ARBA00023136"/>
    </source>
</evidence>
<feature type="transmembrane region" description="Helical" evidence="13">
    <location>
        <begin position="465"/>
        <end position="488"/>
    </location>
</feature>
<feature type="transmembrane region" description="Helical" evidence="13">
    <location>
        <begin position="382"/>
        <end position="401"/>
    </location>
</feature>
<feature type="domain" description="NADH:quinone oxidoreductase/Mrp antiporter transmembrane" evidence="14">
    <location>
        <begin position="139"/>
        <end position="416"/>
    </location>
</feature>
<feature type="transmembrane region" description="Helical" evidence="13">
    <location>
        <begin position="36"/>
        <end position="56"/>
    </location>
</feature>
<dbReference type="NCBIfam" id="NF005141">
    <property type="entry name" value="PRK06590.1"/>
    <property type="match status" value="1"/>
</dbReference>
<dbReference type="InterPro" id="IPR003945">
    <property type="entry name" value="NU5C-like"/>
</dbReference>
<dbReference type="GO" id="GO:0008137">
    <property type="term" value="F:NADH dehydrogenase (ubiquinone) activity"/>
    <property type="evidence" value="ECO:0007669"/>
    <property type="project" value="InterPro"/>
</dbReference>
<dbReference type="PRINTS" id="PR01434">
    <property type="entry name" value="NADHDHGNASE5"/>
</dbReference>
<keyword evidence="8 13" id="KW-1133">Transmembrane helix</keyword>
<keyword evidence="6" id="KW-0618">Plastoquinone</keyword>
<comment type="similarity">
    <text evidence="2">Belongs to the complex I subunit 5 family.</text>
</comment>
<dbReference type="GO" id="GO:0003954">
    <property type="term" value="F:NADH dehydrogenase activity"/>
    <property type="evidence" value="ECO:0007669"/>
    <property type="project" value="TreeGrafter"/>
</dbReference>
<feature type="transmembrane region" description="Helical" evidence="13">
    <location>
        <begin position="121"/>
        <end position="139"/>
    </location>
</feature>
<dbReference type="GO" id="GO:0048038">
    <property type="term" value="F:quinone binding"/>
    <property type="evidence" value="ECO:0007669"/>
    <property type="project" value="UniProtKB-KW"/>
</dbReference>
<dbReference type="PANTHER" id="PTHR42829">
    <property type="entry name" value="NADH-UBIQUINONE OXIDOREDUCTASE CHAIN 5"/>
    <property type="match status" value="1"/>
</dbReference>
<feature type="transmembrane region" description="Helical" evidence="13">
    <location>
        <begin position="212"/>
        <end position="233"/>
    </location>
</feature>
<dbReference type="Pfam" id="PF00662">
    <property type="entry name" value="Proton_antipo_N"/>
    <property type="match status" value="1"/>
</dbReference>
<dbReference type="EMBL" id="UOGA01000043">
    <property type="protein sequence ID" value="VAX15582.1"/>
    <property type="molecule type" value="Genomic_DNA"/>
</dbReference>
<organism evidence="17">
    <name type="scientific">hydrothermal vent metagenome</name>
    <dbReference type="NCBI Taxonomy" id="652676"/>
    <lineage>
        <taxon>unclassified sequences</taxon>
        <taxon>metagenomes</taxon>
        <taxon>ecological metagenomes</taxon>
    </lineage>
</organism>
<name>A0A3B1BHK6_9ZZZZ</name>
<keyword evidence="5" id="KW-0521">NADP</keyword>
<dbReference type="InterPro" id="IPR001516">
    <property type="entry name" value="Proton_antipo_N"/>
</dbReference>
<comment type="catalytic activity">
    <reaction evidence="12">
        <text>a plastoquinone + NADH + (n+1) H(+)(in) = a plastoquinol + NAD(+) + n H(+)(out)</text>
        <dbReference type="Rhea" id="RHEA:42608"/>
        <dbReference type="Rhea" id="RHEA-COMP:9561"/>
        <dbReference type="Rhea" id="RHEA-COMP:9562"/>
        <dbReference type="ChEBI" id="CHEBI:15378"/>
        <dbReference type="ChEBI" id="CHEBI:17757"/>
        <dbReference type="ChEBI" id="CHEBI:57540"/>
        <dbReference type="ChEBI" id="CHEBI:57945"/>
        <dbReference type="ChEBI" id="CHEBI:62192"/>
    </reaction>
</comment>
<dbReference type="InterPro" id="IPR018393">
    <property type="entry name" value="NADHpl_OxRdtase_5_subgr"/>
</dbReference>